<evidence type="ECO:0000313" key="3">
    <source>
        <dbReference type="Proteomes" id="UP000613160"/>
    </source>
</evidence>
<name>A0A916YEK4_9HYPH</name>
<keyword evidence="3" id="KW-1185">Reference proteome</keyword>
<reference evidence="2" key="1">
    <citation type="journal article" date="2014" name="Int. J. Syst. Evol. Microbiol.">
        <title>Complete genome sequence of Corynebacterium casei LMG S-19264T (=DSM 44701T), isolated from a smear-ripened cheese.</title>
        <authorList>
            <consortium name="US DOE Joint Genome Institute (JGI-PGF)"/>
            <person name="Walter F."/>
            <person name="Albersmeier A."/>
            <person name="Kalinowski J."/>
            <person name="Ruckert C."/>
        </authorList>
    </citation>
    <scope>NUCLEOTIDE SEQUENCE</scope>
    <source>
        <strain evidence="2">CGMCC 1.15493</strain>
    </source>
</reference>
<feature type="region of interest" description="Disordered" evidence="1">
    <location>
        <begin position="42"/>
        <end position="68"/>
    </location>
</feature>
<protein>
    <submittedName>
        <fullName evidence="2">Uncharacterized protein</fullName>
    </submittedName>
</protein>
<dbReference type="EMBL" id="BMJJ01000020">
    <property type="protein sequence ID" value="GGD42369.1"/>
    <property type="molecule type" value="Genomic_DNA"/>
</dbReference>
<gene>
    <name evidence="2" type="ORF">GCM10011335_51330</name>
</gene>
<reference evidence="2" key="2">
    <citation type="submission" date="2020-09" db="EMBL/GenBank/DDBJ databases">
        <authorList>
            <person name="Sun Q."/>
            <person name="Zhou Y."/>
        </authorList>
    </citation>
    <scope>NUCLEOTIDE SEQUENCE</scope>
    <source>
        <strain evidence="2">CGMCC 1.15493</strain>
    </source>
</reference>
<dbReference type="RefSeq" id="WP_188855295.1">
    <property type="nucleotide sequence ID" value="NZ_BMJJ01000020.1"/>
</dbReference>
<dbReference type="AlphaFoldDB" id="A0A916YEK4"/>
<feature type="compositionally biased region" description="Pro residues" evidence="1">
    <location>
        <begin position="1"/>
        <end position="19"/>
    </location>
</feature>
<accession>A0A916YEK4</accession>
<evidence type="ECO:0000313" key="2">
    <source>
        <dbReference type="EMBL" id="GGD42369.1"/>
    </source>
</evidence>
<organism evidence="2 3">
    <name type="scientific">Aureimonas glaciei</name>
    <dbReference type="NCBI Taxonomy" id="1776957"/>
    <lineage>
        <taxon>Bacteria</taxon>
        <taxon>Pseudomonadati</taxon>
        <taxon>Pseudomonadota</taxon>
        <taxon>Alphaproteobacteria</taxon>
        <taxon>Hyphomicrobiales</taxon>
        <taxon>Aurantimonadaceae</taxon>
        <taxon>Aureimonas</taxon>
    </lineage>
</organism>
<evidence type="ECO:0000256" key="1">
    <source>
        <dbReference type="SAM" id="MobiDB-lite"/>
    </source>
</evidence>
<comment type="caution">
    <text evidence="2">The sequence shown here is derived from an EMBL/GenBank/DDBJ whole genome shotgun (WGS) entry which is preliminary data.</text>
</comment>
<sequence length="146" mass="15751">MPQPHTPDNRPPQIQPQPLPLRRTLTDTVAPSAVDAFGATQAVQPVDSAAAITATPPANPAEQPDAHDPAMLVGLSLWTVRQHERYLEAAATRDDGRPLHSYPTVLVDTLRRHADAGDPTCRLVLDWLLGKGLLETGPECSRKGAF</sequence>
<proteinExistence type="predicted"/>
<feature type="region of interest" description="Disordered" evidence="1">
    <location>
        <begin position="1"/>
        <end position="25"/>
    </location>
</feature>
<dbReference type="Proteomes" id="UP000613160">
    <property type="component" value="Unassembled WGS sequence"/>
</dbReference>